<dbReference type="InterPro" id="IPR001036">
    <property type="entry name" value="Acrflvin-R"/>
</dbReference>
<evidence type="ECO:0000256" key="7">
    <source>
        <dbReference type="SAM" id="Phobius"/>
    </source>
</evidence>
<keyword evidence="1" id="KW-0813">Transport</keyword>
<dbReference type="Gene3D" id="3.30.70.1320">
    <property type="entry name" value="Multidrug efflux transporter AcrB pore domain like"/>
    <property type="match status" value="1"/>
</dbReference>
<dbReference type="RefSeq" id="WP_400186852.1">
    <property type="nucleotide sequence ID" value="NZ_JBGORX010000001.1"/>
</dbReference>
<dbReference type="SUPFAM" id="SSF82866">
    <property type="entry name" value="Multidrug efflux transporter AcrB transmembrane domain"/>
    <property type="match status" value="2"/>
</dbReference>
<keyword evidence="6 7" id="KW-0472">Membrane</keyword>
<comment type="caution">
    <text evidence="8">The sequence shown here is derived from an EMBL/GenBank/DDBJ whole genome shotgun (WGS) entry which is preliminary data.</text>
</comment>
<keyword evidence="5 7" id="KW-1133">Transmembrane helix</keyword>
<dbReference type="EMBL" id="JBGORX010000001">
    <property type="protein sequence ID" value="MFJ1268029.1"/>
    <property type="molecule type" value="Genomic_DNA"/>
</dbReference>
<dbReference type="Gene3D" id="1.20.1640.10">
    <property type="entry name" value="Multidrug efflux transporter AcrB transmembrane domain"/>
    <property type="match status" value="2"/>
</dbReference>
<dbReference type="Gene3D" id="3.30.70.1430">
    <property type="entry name" value="Multidrug efflux transporter AcrB pore domain"/>
    <property type="match status" value="2"/>
</dbReference>
<dbReference type="InterPro" id="IPR027463">
    <property type="entry name" value="AcrB_DN_DC_subdom"/>
</dbReference>
<dbReference type="SUPFAM" id="SSF82714">
    <property type="entry name" value="Multidrug efflux transporter AcrB TolC docking domain, DN and DC subdomains"/>
    <property type="match status" value="2"/>
</dbReference>
<evidence type="ECO:0000256" key="4">
    <source>
        <dbReference type="ARBA" id="ARBA00022692"/>
    </source>
</evidence>
<feature type="transmembrane region" description="Helical" evidence="7">
    <location>
        <begin position="12"/>
        <end position="32"/>
    </location>
</feature>
<feature type="transmembrane region" description="Helical" evidence="7">
    <location>
        <begin position="956"/>
        <end position="978"/>
    </location>
</feature>
<feature type="transmembrane region" description="Helical" evidence="7">
    <location>
        <begin position="464"/>
        <end position="482"/>
    </location>
</feature>
<keyword evidence="4 7" id="KW-0812">Transmembrane</keyword>
<gene>
    <name evidence="8" type="ORF">ACD661_05630</name>
</gene>
<feature type="transmembrane region" description="Helical" evidence="7">
    <location>
        <begin position="337"/>
        <end position="354"/>
    </location>
</feature>
<keyword evidence="9" id="KW-1185">Reference proteome</keyword>
<feature type="transmembrane region" description="Helical" evidence="7">
    <location>
        <begin position="521"/>
        <end position="545"/>
    </location>
</feature>
<dbReference type="Gene3D" id="3.30.2090.10">
    <property type="entry name" value="Multidrug efflux transporter AcrB TolC docking domain, DN and DC subdomains"/>
    <property type="match status" value="2"/>
</dbReference>
<dbReference type="Pfam" id="PF00873">
    <property type="entry name" value="ACR_tran"/>
    <property type="match status" value="1"/>
</dbReference>
<feature type="transmembrane region" description="Helical" evidence="7">
    <location>
        <begin position="893"/>
        <end position="919"/>
    </location>
</feature>
<feature type="transmembrane region" description="Helical" evidence="7">
    <location>
        <begin position="432"/>
        <end position="452"/>
    </location>
</feature>
<dbReference type="Proteomes" id="UP001615550">
    <property type="component" value="Unassembled WGS sequence"/>
</dbReference>
<dbReference type="PANTHER" id="PTHR32063">
    <property type="match status" value="1"/>
</dbReference>
<accession>A0ABW8D5S1</accession>
<protein>
    <submittedName>
        <fullName evidence="8">Efflux RND transporter permease subunit</fullName>
    </submittedName>
</protein>
<evidence type="ECO:0000256" key="1">
    <source>
        <dbReference type="ARBA" id="ARBA00022448"/>
    </source>
</evidence>
<feature type="transmembrane region" description="Helical" evidence="7">
    <location>
        <begin position="984"/>
        <end position="1010"/>
    </location>
</feature>
<keyword evidence="2" id="KW-1003">Cell membrane</keyword>
<evidence type="ECO:0000256" key="3">
    <source>
        <dbReference type="ARBA" id="ARBA00022519"/>
    </source>
</evidence>
<evidence type="ECO:0000256" key="2">
    <source>
        <dbReference type="ARBA" id="ARBA00022475"/>
    </source>
</evidence>
<evidence type="ECO:0000256" key="6">
    <source>
        <dbReference type="ARBA" id="ARBA00023136"/>
    </source>
</evidence>
<proteinExistence type="predicted"/>
<organism evidence="8 9">
    <name type="scientific">Legionella lytica</name>
    <dbReference type="NCBI Taxonomy" id="96232"/>
    <lineage>
        <taxon>Bacteria</taxon>
        <taxon>Pseudomonadati</taxon>
        <taxon>Pseudomonadota</taxon>
        <taxon>Gammaproteobacteria</taxon>
        <taxon>Legionellales</taxon>
        <taxon>Legionellaceae</taxon>
        <taxon>Legionella</taxon>
    </lineage>
</organism>
<feature type="transmembrane region" description="Helical" evidence="7">
    <location>
        <begin position="360"/>
        <end position="378"/>
    </location>
</feature>
<dbReference type="Gene3D" id="3.30.70.1440">
    <property type="entry name" value="Multidrug efflux transporter AcrB pore domain"/>
    <property type="match status" value="1"/>
</dbReference>
<feature type="transmembrane region" description="Helical" evidence="7">
    <location>
        <begin position="856"/>
        <end position="873"/>
    </location>
</feature>
<dbReference type="SUPFAM" id="SSF82693">
    <property type="entry name" value="Multidrug efflux transporter AcrB pore domain, PN1, PN2, PC1 and PC2 subdomains"/>
    <property type="match status" value="4"/>
</dbReference>
<sequence>MNISSLFISKPIATILLAVGLSFAGILAFNLLPVAPLPQIDFPTISVQASLPGGSPEVMATSVASPLERQIGRIAGITQLTSTSTLGLSSIIVQFDLSRDIDGAARDVQAAINASLSQLPTNLTNNPTYRKVNPADAPIMILALTSDKYRTGQLYDMASTILQQRILRTEGIGQVNVGGGSLPAVRVEVDPLSLNKYGIGFSQLATTIAEANVSQARGSIAHEDGTVSIVKSNDQMFKAAEYAPLIISYQDNNPVRLSDVAHVSDSVADVHNAGIANGKPAVLLVLFKQPGANVIKTVDYVKKIVPQLKASIPQDIDLNILMDRTTTIRTSLHDVELTLFIAMLLVIFVTYLFLGSFRAMLIPGVAVPLFLLGTFAVMKLCNYSLDNLSLMALTISTGFVVDDAVVVLENITRHIAMGKKPLQAAFDGSKEIGFTVISMSISLIAVFIPILFMTGIVGRLFREFVVTLSVAILISLLVSLTLTPMMCSRLLRSEEEVEPNRFMRFIEAVKSRYGRGLRWVLIHPTMMLLLTFAAILLTVYLYVIVPKGFFPQQRTDRIAGSLQADQNISFQAMKKKMIQCVSLIKEDPAVANVAAFIGTGPGNNTGNTGTVFILLKVPKHQNIPTEEVLARLRKKLTVITGARLYMQSSQDLTIGGRASAAQFQYTVSSDSLADLAVWTPQIMEQLSKIPGISDLNNDQLNHGLQTFIKVEHDTASRFGLTPEIIDQELYHAFGQSQISVMYTPMNQYFVVMNVAQKYWQYPAILDQLYIKSPAGNEVPLSAFASFNPGSTLLSVNHQSQTPAATFSFNLAPGTSLGDAVNTITSMMNKMELPPTMIGSFQGTAQAFQQSFANEKYLIFAALLAVYIVLGMLYESLIHPITILSTLPSAGVGALLALMLCSTDLSIIALIGIILLIGIVKKNAIMMIDFALEAERNENKTPREAIYEAALLRFRPIMMTTMAALLGALPLVIGFGVGSELRRPLGIAIVGGLILSQLLTLYTTPVIYLALDTASIRLRRWIAQFKSTRGAYGHSA</sequence>
<evidence type="ECO:0000313" key="9">
    <source>
        <dbReference type="Proteomes" id="UP001615550"/>
    </source>
</evidence>
<reference evidence="8 9" key="1">
    <citation type="submission" date="2024-08" db="EMBL/GenBank/DDBJ databases">
        <title>Draft Genome Sequence of Legionella lytica strain DSB2004, Isolated From a Fire Sprinkler System.</title>
        <authorList>
            <person name="Everhart A.D."/>
            <person name="Kidane D.T."/>
            <person name="Farone A.L."/>
            <person name="Farone M.B."/>
        </authorList>
    </citation>
    <scope>NUCLEOTIDE SEQUENCE [LARGE SCALE GENOMIC DNA]</scope>
    <source>
        <strain evidence="8 9">DSB2004</strain>
    </source>
</reference>
<evidence type="ECO:0000313" key="8">
    <source>
        <dbReference type="EMBL" id="MFJ1268029.1"/>
    </source>
</evidence>
<keyword evidence="3" id="KW-0997">Cell inner membrane</keyword>
<dbReference type="PRINTS" id="PR00702">
    <property type="entry name" value="ACRIFLAVINRP"/>
</dbReference>
<dbReference type="PANTHER" id="PTHR32063:SF34">
    <property type="entry name" value="MULTIDRUG RESISTANCE PROTEIN MDTC"/>
    <property type="match status" value="1"/>
</dbReference>
<name>A0ABW8D5S1_9GAMM</name>
<evidence type="ECO:0000256" key="5">
    <source>
        <dbReference type="ARBA" id="ARBA00022989"/>
    </source>
</evidence>